<keyword evidence="3" id="KW-0808">Transferase</keyword>
<organism evidence="6 7">
    <name type="scientific">Mycoplasma ovis str. Michigan</name>
    <dbReference type="NCBI Taxonomy" id="1415773"/>
    <lineage>
        <taxon>Bacteria</taxon>
        <taxon>Bacillati</taxon>
        <taxon>Mycoplasmatota</taxon>
        <taxon>Mollicutes</taxon>
        <taxon>Mycoplasmataceae</taxon>
        <taxon>Mycoplasma</taxon>
    </lineage>
</organism>
<evidence type="ECO:0000256" key="1">
    <source>
        <dbReference type="ARBA" id="ARBA00007228"/>
    </source>
</evidence>
<sequence length="248" mass="28119">MIEKRLILNGRKGLLEILKNDHLRKLIHNVYLSSSQQQIITECKSLSIPYTIKPKSWLKTLQQEMNAKYSDVFTSLNSKEQLTFPEILEELSQSNSPECIVMLDKLQDPYNFGAIIRTCLAAGVKYIIYSSANNVRLNNSVLKTSQGYALQLNLVMVSNLANALERLKKIGFWSYAASLTPNSKTYFEAEFNPRSIIIMGNEGTGISKHLESLVDWRIKIPLENNVDSLNVSVATGILLYEWVKQKNS</sequence>
<dbReference type="InterPro" id="IPR029026">
    <property type="entry name" value="tRNA_m1G_MTases_N"/>
</dbReference>
<dbReference type="Pfam" id="PF08032">
    <property type="entry name" value="SpoU_sub_bind"/>
    <property type="match status" value="1"/>
</dbReference>
<dbReference type="SUPFAM" id="SSF75217">
    <property type="entry name" value="alpha/beta knot"/>
    <property type="match status" value="1"/>
</dbReference>
<reference evidence="6 7" key="1">
    <citation type="journal article" date="2014" name="Genome Announc.">
        <title>Complete Genome Sequence of Mycoplasma ovis Strain Michigan, a Hemoplasma of Sheep with Two Distinct 16S rRNA Genes.</title>
        <authorList>
            <person name="Deshuillers P.L."/>
            <person name="Santos A.P."/>
            <person name="do Nascimento N.C."/>
            <person name="Hampel J.A."/>
            <person name="Bergin I.L."/>
            <person name="Dyson M.C."/>
            <person name="Messick J.B."/>
        </authorList>
    </citation>
    <scope>NUCLEOTIDE SEQUENCE [LARGE SCALE GENOMIC DNA]</scope>
    <source>
        <strain evidence="6 7">Michigan</strain>
    </source>
</reference>
<keyword evidence="7" id="KW-1185">Reference proteome</keyword>
<evidence type="ECO:0000313" key="6">
    <source>
        <dbReference type="EMBL" id="AHC39846.1"/>
    </source>
</evidence>
<proteinExistence type="inferred from homology"/>
<evidence type="ECO:0000256" key="2">
    <source>
        <dbReference type="ARBA" id="ARBA00022603"/>
    </source>
</evidence>
<dbReference type="InterPro" id="IPR013123">
    <property type="entry name" value="SpoU_subst-bd"/>
</dbReference>
<evidence type="ECO:0000256" key="3">
    <source>
        <dbReference type="ARBA" id="ARBA00022679"/>
    </source>
</evidence>
<dbReference type="InterPro" id="IPR004441">
    <property type="entry name" value="rRNA_MeTrfase_TrmH"/>
</dbReference>
<dbReference type="Gene3D" id="3.40.1280.10">
    <property type="match status" value="1"/>
</dbReference>
<evidence type="ECO:0000259" key="4">
    <source>
        <dbReference type="Pfam" id="PF00588"/>
    </source>
</evidence>
<dbReference type="PANTHER" id="PTHR46429">
    <property type="entry name" value="23S RRNA (GUANOSINE-2'-O-)-METHYLTRANSFERASE RLMB"/>
    <property type="match status" value="1"/>
</dbReference>
<evidence type="ECO:0000259" key="5">
    <source>
        <dbReference type="Pfam" id="PF08032"/>
    </source>
</evidence>
<feature type="domain" description="RNA 2-O ribose methyltransferase substrate binding" evidence="5">
    <location>
        <begin position="9"/>
        <end position="63"/>
    </location>
</feature>
<keyword evidence="2 6" id="KW-0489">Methyltransferase</keyword>
<dbReference type="Pfam" id="PF00588">
    <property type="entry name" value="SpoU_methylase"/>
    <property type="match status" value="1"/>
</dbReference>
<feature type="domain" description="tRNA/rRNA methyltransferase SpoU type" evidence="4">
    <location>
        <begin position="99"/>
        <end position="240"/>
    </location>
</feature>
<name>A0ABN4BKZ4_9MOLU</name>
<dbReference type="InterPro" id="IPR001537">
    <property type="entry name" value="SpoU_MeTrfase"/>
</dbReference>
<dbReference type="InterPro" id="IPR029028">
    <property type="entry name" value="Alpha/beta_knot_MTases"/>
</dbReference>
<dbReference type="GO" id="GO:0032259">
    <property type="term" value="P:methylation"/>
    <property type="evidence" value="ECO:0007669"/>
    <property type="project" value="UniProtKB-KW"/>
</dbReference>
<comment type="similarity">
    <text evidence="1">Belongs to the class IV-like SAM-binding methyltransferase superfamily. RNA methyltransferase TrmH family.</text>
</comment>
<dbReference type="RefSeq" id="WP_024070992.1">
    <property type="nucleotide sequence ID" value="NC_023062.1"/>
</dbReference>
<dbReference type="CDD" id="cd18103">
    <property type="entry name" value="SpoU-like_RlmB"/>
    <property type="match status" value="1"/>
</dbReference>
<dbReference type="EMBL" id="CP006935">
    <property type="protein sequence ID" value="AHC39846.1"/>
    <property type="molecule type" value="Genomic_DNA"/>
</dbReference>
<protein>
    <submittedName>
        <fullName evidence="6">rRNA methyltransferase</fullName>
    </submittedName>
</protein>
<accession>A0ABN4BKZ4</accession>
<dbReference type="NCBIfam" id="TIGR00186">
    <property type="entry name" value="rRNA_methyl_3"/>
    <property type="match status" value="1"/>
</dbReference>
<evidence type="ECO:0000313" key="7">
    <source>
        <dbReference type="Proteomes" id="UP000018745"/>
    </source>
</evidence>
<gene>
    <name evidence="6" type="ORF">OVS_01010</name>
</gene>
<dbReference type="Proteomes" id="UP000018745">
    <property type="component" value="Chromosome"/>
</dbReference>
<dbReference type="GO" id="GO:0008168">
    <property type="term" value="F:methyltransferase activity"/>
    <property type="evidence" value="ECO:0007669"/>
    <property type="project" value="UniProtKB-KW"/>
</dbReference>
<dbReference type="PANTHER" id="PTHR46429:SF1">
    <property type="entry name" value="23S RRNA (GUANOSINE-2'-O-)-METHYLTRANSFERASE RLMB"/>
    <property type="match status" value="1"/>
</dbReference>